<feature type="signal peptide" evidence="2">
    <location>
        <begin position="1"/>
        <end position="27"/>
    </location>
</feature>
<evidence type="ECO:0000256" key="2">
    <source>
        <dbReference type="SAM" id="SignalP"/>
    </source>
</evidence>
<protein>
    <recommendedName>
        <fullName evidence="5">LppP/LprE lipoprotein</fullName>
    </recommendedName>
</protein>
<proteinExistence type="predicted"/>
<organism evidence="3 4">
    <name type="scientific">Ornithinicoccus hortensis</name>
    <dbReference type="NCBI Taxonomy" id="82346"/>
    <lineage>
        <taxon>Bacteria</taxon>
        <taxon>Bacillati</taxon>
        <taxon>Actinomycetota</taxon>
        <taxon>Actinomycetes</taxon>
        <taxon>Micrococcales</taxon>
        <taxon>Intrasporangiaceae</taxon>
        <taxon>Ornithinicoccus</taxon>
    </lineage>
</organism>
<dbReference type="OrthoDB" id="5801841at2"/>
<dbReference type="PROSITE" id="PS51257">
    <property type="entry name" value="PROKAR_LIPOPROTEIN"/>
    <property type="match status" value="1"/>
</dbReference>
<feature type="chain" id="PRO_5039165469" description="LppP/LprE lipoprotein" evidence="2">
    <location>
        <begin position="28"/>
        <end position="186"/>
    </location>
</feature>
<comment type="caution">
    <text evidence="3">The sequence shown here is derived from an EMBL/GenBank/DDBJ whole genome shotgun (WGS) entry which is preliminary data.</text>
</comment>
<feature type="region of interest" description="Disordered" evidence="1">
    <location>
        <begin position="32"/>
        <end position="99"/>
    </location>
</feature>
<dbReference type="EMBL" id="VFOP01000001">
    <property type="protein sequence ID" value="TQL52461.1"/>
    <property type="molecule type" value="Genomic_DNA"/>
</dbReference>
<sequence>MSATKFRQNRPLLRGTGALAATTLAFALLSGCGSETDDETPPGSTAGSSETEQDQTTAPGDDDAATETEGSIVNPPDDGASATALPTNEVPAQVQEAEETQAAVADLAEREGVDESEVTLAGYREVTWRSGAIGCPEPGKMYTMALVPGRQLILAVDDTLFAYNAADGEAYNFCAAPEDPAPGGTR</sequence>
<keyword evidence="2" id="KW-0732">Signal</keyword>
<dbReference type="AlphaFoldDB" id="A0A542YWP8"/>
<accession>A0A542YWP8</accession>
<evidence type="ECO:0000256" key="1">
    <source>
        <dbReference type="SAM" id="MobiDB-lite"/>
    </source>
</evidence>
<evidence type="ECO:0000313" key="4">
    <source>
        <dbReference type="Proteomes" id="UP000319516"/>
    </source>
</evidence>
<gene>
    <name evidence="3" type="ORF">FB467_3647</name>
</gene>
<dbReference type="RefSeq" id="WP_141786333.1">
    <property type="nucleotide sequence ID" value="NZ_BAAAIK010000001.1"/>
</dbReference>
<feature type="compositionally biased region" description="Low complexity" evidence="1">
    <location>
        <begin position="89"/>
        <end position="99"/>
    </location>
</feature>
<name>A0A542YWP8_9MICO</name>
<feature type="compositionally biased region" description="Polar residues" evidence="1">
    <location>
        <begin position="42"/>
        <end position="58"/>
    </location>
</feature>
<dbReference type="Proteomes" id="UP000319516">
    <property type="component" value="Unassembled WGS sequence"/>
</dbReference>
<keyword evidence="4" id="KW-1185">Reference proteome</keyword>
<reference evidence="3 4" key="1">
    <citation type="submission" date="2019-06" db="EMBL/GenBank/DDBJ databases">
        <title>Sequencing the genomes of 1000 actinobacteria strains.</title>
        <authorList>
            <person name="Klenk H.-P."/>
        </authorList>
    </citation>
    <scope>NUCLEOTIDE SEQUENCE [LARGE SCALE GENOMIC DNA]</scope>
    <source>
        <strain evidence="3 4">DSM 12335</strain>
    </source>
</reference>
<evidence type="ECO:0000313" key="3">
    <source>
        <dbReference type="EMBL" id="TQL52461.1"/>
    </source>
</evidence>
<evidence type="ECO:0008006" key="5">
    <source>
        <dbReference type="Google" id="ProtNLM"/>
    </source>
</evidence>